<proteinExistence type="predicted"/>
<organism evidence="2">
    <name type="scientific">uncultured Methanosarcinales archaeon</name>
    <dbReference type="NCBI Taxonomy" id="183757"/>
    <lineage>
        <taxon>Archaea</taxon>
        <taxon>Methanobacteriati</taxon>
        <taxon>Methanobacteriota</taxon>
        <taxon>Stenosarchaea group</taxon>
        <taxon>Methanomicrobia</taxon>
        <taxon>Methanosarcinales</taxon>
        <taxon>environmental samples</taxon>
    </lineage>
</organism>
<accession>A0A7H1KNS5</accession>
<evidence type="ECO:0008006" key="3">
    <source>
        <dbReference type="Google" id="ProtNLM"/>
    </source>
</evidence>
<dbReference type="InterPro" id="IPR024096">
    <property type="entry name" value="NO_sig/Golgi_transp_ligand-bd"/>
</dbReference>
<gene>
    <name evidence="2" type="ORF">HCAOCCDF_00037</name>
</gene>
<protein>
    <recommendedName>
        <fullName evidence="3">4-vinyl reductase 4VR domain-containing protein</fullName>
    </recommendedName>
</protein>
<dbReference type="Gene3D" id="3.30.1380.20">
    <property type="entry name" value="Trafficking protein particle complex subunit 3"/>
    <property type="match status" value="1"/>
</dbReference>
<keyword evidence="1" id="KW-0175">Coiled coil</keyword>
<dbReference type="SUPFAM" id="SSF111126">
    <property type="entry name" value="Ligand-binding domain in the NO signalling and Golgi transport"/>
    <property type="match status" value="1"/>
</dbReference>
<feature type="coiled-coil region" evidence="1">
    <location>
        <begin position="2"/>
        <end position="29"/>
    </location>
</feature>
<evidence type="ECO:0000313" key="2">
    <source>
        <dbReference type="EMBL" id="QNT35589.1"/>
    </source>
</evidence>
<sequence length="168" mass="19133">MSNKDKLQIESLEDKVKDYEALNKALMTLAGEVSCVMEEMVKEGKAEDIFASLGEASGRRLGKRAREQFGRIENVEEALDTFIHRTNMWYGYDIEIDRIEDGTIYFSVLKCFIRDVLRHRRLTTESPLCSITCGYLKGALHELTGKDVDVELVYGDVNGVCREKITAR</sequence>
<reference evidence="2" key="1">
    <citation type="submission" date="2020-07" db="EMBL/GenBank/DDBJ databases">
        <title>Unique genomic features of the anaerobic methanotrophic archaea.</title>
        <authorList>
            <person name="Chadwick G.L."/>
            <person name="Skennerton C.T."/>
            <person name="Laso-Perez R."/>
            <person name="Leu A.O."/>
            <person name="Speth D.R."/>
            <person name="Yu H."/>
            <person name="Morgan-Lang C."/>
            <person name="Hatzenpichler R."/>
            <person name="Goudeau D."/>
            <person name="Malmstrom R."/>
            <person name="Brazelton W.J."/>
            <person name="Woyke T."/>
            <person name="Hallam S.J."/>
            <person name="Tyson G.W."/>
            <person name="Wegener G."/>
            <person name="Boetius A."/>
            <person name="Orphan V."/>
        </authorList>
    </citation>
    <scope>NUCLEOTIDE SEQUENCE</scope>
</reference>
<dbReference type="AlphaFoldDB" id="A0A7H1KNS5"/>
<evidence type="ECO:0000256" key="1">
    <source>
        <dbReference type="SAM" id="Coils"/>
    </source>
</evidence>
<dbReference type="EMBL" id="MT776526">
    <property type="protein sequence ID" value="QNT35589.1"/>
    <property type="molecule type" value="Genomic_DNA"/>
</dbReference>
<name>A0A7H1KNS5_9EURY</name>